<dbReference type="AlphaFoldDB" id="M3G1H3"/>
<accession>M3G1H3</accession>
<gene>
    <name evidence="2" type="ORF">SBD_1136</name>
</gene>
<evidence type="ECO:0000256" key="1">
    <source>
        <dbReference type="SAM" id="MobiDB-lite"/>
    </source>
</evidence>
<dbReference type="Proteomes" id="UP000030760">
    <property type="component" value="Unassembled WGS sequence"/>
</dbReference>
<organism evidence="2 3">
    <name type="scientific">Streptomyces bottropensis ATCC 25435</name>
    <dbReference type="NCBI Taxonomy" id="1054862"/>
    <lineage>
        <taxon>Bacteria</taxon>
        <taxon>Bacillati</taxon>
        <taxon>Actinomycetota</taxon>
        <taxon>Actinomycetes</taxon>
        <taxon>Kitasatosporales</taxon>
        <taxon>Streptomycetaceae</taxon>
        <taxon>Streptomyces</taxon>
    </lineage>
</organism>
<evidence type="ECO:0000313" key="3">
    <source>
        <dbReference type="Proteomes" id="UP000030760"/>
    </source>
</evidence>
<evidence type="ECO:0000313" key="2">
    <source>
        <dbReference type="EMBL" id="EMF58464.1"/>
    </source>
</evidence>
<dbReference type="EMBL" id="KB405056">
    <property type="protein sequence ID" value="EMF58464.1"/>
    <property type="molecule type" value="Genomic_DNA"/>
</dbReference>
<reference evidence="3" key="1">
    <citation type="journal article" date="2013" name="Genome Announc.">
        <title>Draft Genome Sequence of Streptomyces bottropensis ATCC 25435, a Bottromycin-Producing Actinomycete.</title>
        <authorList>
            <person name="Zhang H."/>
            <person name="Zhou W."/>
            <person name="Zhuang Y."/>
            <person name="Liang X."/>
            <person name="Liu T."/>
        </authorList>
    </citation>
    <scope>NUCLEOTIDE SEQUENCE [LARGE SCALE GENOMIC DNA]</scope>
    <source>
        <strain evidence="3">ATCC 25435</strain>
    </source>
</reference>
<feature type="region of interest" description="Disordered" evidence="1">
    <location>
        <begin position="20"/>
        <end position="47"/>
    </location>
</feature>
<name>M3G1H3_9ACTN</name>
<protein>
    <submittedName>
        <fullName evidence="2">Uncharacterized protein</fullName>
    </submittedName>
</protein>
<proteinExistence type="predicted"/>
<sequence>MDVFRQVTAVMRARDPLRVRPSAAGPDRAHADSSLTSLTLRQARERW</sequence>